<reference evidence="1" key="1">
    <citation type="submission" date="2020-04" db="EMBL/GenBank/DDBJ databases">
        <title>Description of Shewanella salipaludis sp. nov., isolated from a salt marsh.</title>
        <authorList>
            <person name="Park S."/>
            <person name="Yoon J.-H."/>
        </authorList>
    </citation>
    <scope>NUCLEOTIDE SEQUENCE</scope>
    <source>
        <strain evidence="1">SHSM-M6</strain>
    </source>
</reference>
<gene>
    <name evidence="1" type="ORF">HC757_05855</name>
</gene>
<accession>A0A972FS44</accession>
<dbReference type="Proteomes" id="UP000737113">
    <property type="component" value="Unassembled WGS sequence"/>
</dbReference>
<keyword evidence="2" id="KW-1185">Reference proteome</keyword>
<dbReference type="SUPFAM" id="SSF56935">
    <property type="entry name" value="Porins"/>
    <property type="match status" value="1"/>
</dbReference>
<protein>
    <recommendedName>
        <fullName evidence="3">Phosphate-selective porin O and P</fullName>
    </recommendedName>
</protein>
<evidence type="ECO:0000313" key="1">
    <source>
        <dbReference type="EMBL" id="NMH64692.1"/>
    </source>
</evidence>
<name>A0A972FS44_9GAMM</name>
<evidence type="ECO:0008006" key="3">
    <source>
        <dbReference type="Google" id="ProtNLM"/>
    </source>
</evidence>
<evidence type="ECO:0000313" key="2">
    <source>
        <dbReference type="Proteomes" id="UP000737113"/>
    </source>
</evidence>
<proteinExistence type="predicted"/>
<organism evidence="1 2">
    <name type="scientific">Shewanella salipaludis</name>
    <dbReference type="NCBI Taxonomy" id="2723052"/>
    <lineage>
        <taxon>Bacteria</taxon>
        <taxon>Pseudomonadati</taxon>
        <taxon>Pseudomonadota</taxon>
        <taxon>Gammaproteobacteria</taxon>
        <taxon>Alteromonadales</taxon>
        <taxon>Shewanellaceae</taxon>
        <taxon>Shewanella</taxon>
    </lineage>
</organism>
<sequence length="367" mass="41243">MPLLCMPLAFNAQAVAVTPGLDLGGAVRVNYAWKDYDDDPKLAFELFRAEVNYQEDGLFASAQYRWYQDMDVIHHAYFGYQLTEEQKVQAGVTQVPFGLLPYASHSFWFGATYYLGFEDDYDAGVHWQYKDENLRLDLAYFANDEYADGTRYDRYSFDVATTEGSPYEETGQLNARIEYRLNPGGMAKGEQSREPSHRFGVSLQYAKLDYVGAAGNSQGEDATAYALAAHWQTDWQQWQAQLQYLHYDYRVAAANRLGLSAFGFPFEVASRADVVTANLSRSIDVSWGPISNLNCYNDFSQVLVSGAGRSTSTQNVTGCAITAGKFYSYLDWIAGKNMWFVDGPGVGIDAADNAWHSRLNINIGFYF</sequence>
<dbReference type="AlphaFoldDB" id="A0A972FS44"/>
<dbReference type="EMBL" id="JAAXYH010000003">
    <property type="protein sequence ID" value="NMH64692.1"/>
    <property type="molecule type" value="Genomic_DNA"/>
</dbReference>
<comment type="caution">
    <text evidence="1">The sequence shown here is derived from an EMBL/GenBank/DDBJ whole genome shotgun (WGS) entry which is preliminary data.</text>
</comment>